<dbReference type="Gene3D" id="3.40.50.300">
    <property type="entry name" value="P-loop containing nucleotide triphosphate hydrolases"/>
    <property type="match status" value="1"/>
</dbReference>
<evidence type="ECO:0000313" key="2">
    <source>
        <dbReference type="EMBL" id="MCV2871016.1"/>
    </source>
</evidence>
<gene>
    <name evidence="2" type="ORF">OEZ71_01775</name>
</gene>
<dbReference type="Pfam" id="PF13469">
    <property type="entry name" value="Sulfotransfer_3"/>
    <property type="match status" value="1"/>
</dbReference>
<sequence>MARPVVMYGIGATKAGTSWLYRYLAAHPDCYLRSIKELHFFDSHEKGSRDWHLKQFENTGASLGRKIAGGQDGVNGWASLHLAEIGVYSGILREGDETAYLAFLHDGRDKESVVGDITPCYSLLSAKCLAHMAEIAGDARFVYLMRDPVDRLWSHVRMIAKRRSKDGGDIPERAARIFDKALDGQEDHIVERGDYRATLEKLEQALDPEKVFLCTYEELFSDEAVQRLCAFLGIRAMPGQYDSRAHVGIPVPMTAEQIHRAAEFLRPQYDYVASKLGQMPRGWGAAMAGA</sequence>
<dbReference type="Proteomes" id="UP001652564">
    <property type="component" value="Unassembled WGS sequence"/>
</dbReference>
<evidence type="ECO:0000256" key="1">
    <source>
        <dbReference type="ARBA" id="ARBA00022679"/>
    </source>
</evidence>
<organism evidence="2 3">
    <name type="scientific">Albidovulum litorale</name>
    <dbReference type="NCBI Taxonomy" id="2984134"/>
    <lineage>
        <taxon>Bacteria</taxon>
        <taxon>Pseudomonadati</taxon>
        <taxon>Pseudomonadota</taxon>
        <taxon>Alphaproteobacteria</taxon>
        <taxon>Rhodobacterales</taxon>
        <taxon>Paracoccaceae</taxon>
        <taxon>Albidovulum</taxon>
    </lineage>
</organism>
<dbReference type="PANTHER" id="PTHR10605:SF56">
    <property type="entry name" value="BIFUNCTIONAL HEPARAN SULFATE N-DEACETYLASE_N-SULFOTRANSFERASE"/>
    <property type="match status" value="1"/>
</dbReference>
<keyword evidence="3" id="KW-1185">Reference proteome</keyword>
<dbReference type="EMBL" id="JAOWKZ010000001">
    <property type="protein sequence ID" value="MCV2871016.1"/>
    <property type="molecule type" value="Genomic_DNA"/>
</dbReference>
<dbReference type="PANTHER" id="PTHR10605">
    <property type="entry name" value="HEPARAN SULFATE SULFOTRANSFERASE"/>
    <property type="match status" value="1"/>
</dbReference>
<protein>
    <submittedName>
        <fullName evidence="2">Sulfotransferase</fullName>
    </submittedName>
</protein>
<evidence type="ECO:0000313" key="3">
    <source>
        <dbReference type="Proteomes" id="UP001652564"/>
    </source>
</evidence>
<comment type="caution">
    <text evidence="2">The sequence shown here is derived from an EMBL/GenBank/DDBJ whole genome shotgun (WGS) entry which is preliminary data.</text>
</comment>
<reference evidence="2 3" key="1">
    <citation type="submission" date="2022-10" db="EMBL/GenBank/DDBJ databases">
        <title>Defluviimonas sp. nov., isolated from ocean surface sediments.</title>
        <authorList>
            <person name="He W."/>
            <person name="Wang L."/>
            <person name="Zhang D.-F."/>
        </authorList>
    </citation>
    <scope>NUCLEOTIDE SEQUENCE [LARGE SCALE GENOMIC DNA]</scope>
    <source>
        <strain evidence="2 3">WL0050</strain>
    </source>
</reference>
<proteinExistence type="predicted"/>
<dbReference type="RefSeq" id="WP_263738209.1">
    <property type="nucleotide sequence ID" value="NZ_JAOWKZ010000001.1"/>
</dbReference>
<name>A0ABT2ZIQ6_9RHOB</name>
<dbReference type="SUPFAM" id="SSF52540">
    <property type="entry name" value="P-loop containing nucleoside triphosphate hydrolases"/>
    <property type="match status" value="1"/>
</dbReference>
<dbReference type="InterPro" id="IPR027417">
    <property type="entry name" value="P-loop_NTPase"/>
</dbReference>
<dbReference type="InterPro" id="IPR037359">
    <property type="entry name" value="NST/OST"/>
</dbReference>
<keyword evidence="1" id="KW-0808">Transferase</keyword>
<accession>A0ABT2ZIQ6</accession>